<gene>
    <name evidence="7" type="ORF">HNQ61_002701</name>
</gene>
<sequence length="165" mass="18251">MNVTQLFNEHYDALFRYLVRLTGDSDLAADAAQEAFVRLVERPPQDRHLRAWLFAVATNVVRDNARARSRWFKLLSGSPDRAPMGDRPLAPDAAAEGAERRAVVRAALDRLSLKERTVLLMREEGFAHHEIASAVGTTTGSVGTMLARALNKLSVELAPTSESLR</sequence>
<feature type="domain" description="RNA polymerase sigma-70 region 2" evidence="5">
    <location>
        <begin position="6"/>
        <end position="70"/>
    </location>
</feature>
<keyword evidence="2" id="KW-0805">Transcription regulation</keyword>
<dbReference type="EMBL" id="JACHIA010000006">
    <property type="protein sequence ID" value="MBB6071079.1"/>
    <property type="molecule type" value="Genomic_DNA"/>
</dbReference>
<evidence type="ECO:0000256" key="3">
    <source>
        <dbReference type="ARBA" id="ARBA00023082"/>
    </source>
</evidence>
<dbReference type="InterPro" id="IPR007627">
    <property type="entry name" value="RNA_pol_sigma70_r2"/>
</dbReference>
<feature type="domain" description="RNA polymerase sigma factor 70 region 4 type 2" evidence="6">
    <location>
        <begin position="104"/>
        <end position="153"/>
    </location>
</feature>
<organism evidence="7 8">
    <name type="scientific">Longimicrobium terrae</name>
    <dbReference type="NCBI Taxonomy" id="1639882"/>
    <lineage>
        <taxon>Bacteria</taxon>
        <taxon>Pseudomonadati</taxon>
        <taxon>Gemmatimonadota</taxon>
        <taxon>Longimicrobiia</taxon>
        <taxon>Longimicrobiales</taxon>
        <taxon>Longimicrobiaceae</taxon>
        <taxon>Longimicrobium</taxon>
    </lineage>
</organism>
<dbReference type="Gene3D" id="1.10.1740.10">
    <property type="match status" value="1"/>
</dbReference>
<dbReference type="NCBIfam" id="TIGR02937">
    <property type="entry name" value="sigma70-ECF"/>
    <property type="match status" value="1"/>
</dbReference>
<accession>A0A841GZH4</accession>
<dbReference type="AlphaFoldDB" id="A0A841GZH4"/>
<evidence type="ECO:0000256" key="1">
    <source>
        <dbReference type="ARBA" id="ARBA00010641"/>
    </source>
</evidence>
<dbReference type="InterPro" id="IPR039425">
    <property type="entry name" value="RNA_pol_sigma-70-like"/>
</dbReference>
<dbReference type="PANTHER" id="PTHR43133">
    <property type="entry name" value="RNA POLYMERASE ECF-TYPE SIGMA FACTO"/>
    <property type="match status" value="1"/>
</dbReference>
<comment type="similarity">
    <text evidence="1">Belongs to the sigma-70 factor family. ECF subfamily.</text>
</comment>
<proteinExistence type="inferred from homology"/>
<dbReference type="InterPro" id="IPR013324">
    <property type="entry name" value="RNA_pol_sigma_r3/r4-like"/>
</dbReference>
<dbReference type="GO" id="GO:0006352">
    <property type="term" value="P:DNA-templated transcription initiation"/>
    <property type="evidence" value="ECO:0007669"/>
    <property type="project" value="InterPro"/>
</dbReference>
<protein>
    <submittedName>
        <fullName evidence="7">RNA polymerase sigma-70 factor (ECF subfamily)</fullName>
    </submittedName>
</protein>
<keyword evidence="8" id="KW-1185">Reference proteome</keyword>
<dbReference type="GO" id="GO:0016987">
    <property type="term" value="F:sigma factor activity"/>
    <property type="evidence" value="ECO:0007669"/>
    <property type="project" value="UniProtKB-KW"/>
</dbReference>
<evidence type="ECO:0000313" key="8">
    <source>
        <dbReference type="Proteomes" id="UP000582837"/>
    </source>
</evidence>
<dbReference type="Proteomes" id="UP000582837">
    <property type="component" value="Unassembled WGS sequence"/>
</dbReference>
<evidence type="ECO:0000256" key="4">
    <source>
        <dbReference type="ARBA" id="ARBA00023163"/>
    </source>
</evidence>
<comment type="caution">
    <text evidence="7">The sequence shown here is derived from an EMBL/GenBank/DDBJ whole genome shotgun (WGS) entry which is preliminary data.</text>
</comment>
<dbReference type="CDD" id="cd06171">
    <property type="entry name" value="Sigma70_r4"/>
    <property type="match status" value="1"/>
</dbReference>
<dbReference type="PANTHER" id="PTHR43133:SF62">
    <property type="entry name" value="RNA POLYMERASE SIGMA FACTOR SIGZ"/>
    <property type="match status" value="1"/>
</dbReference>
<evidence type="ECO:0000259" key="5">
    <source>
        <dbReference type="Pfam" id="PF04542"/>
    </source>
</evidence>
<dbReference type="InterPro" id="IPR014284">
    <property type="entry name" value="RNA_pol_sigma-70_dom"/>
</dbReference>
<evidence type="ECO:0000256" key="2">
    <source>
        <dbReference type="ARBA" id="ARBA00023015"/>
    </source>
</evidence>
<reference evidence="7 8" key="1">
    <citation type="submission" date="2020-08" db="EMBL/GenBank/DDBJ databases">
        <title>Genomic Encyclopedia of Type Strains, Phase IV (KMG-IV): sequencing the most valuable type-strain genomes for metagenomic binning, comparative biology and taxonomic classification.</title>
        <authorList>
            <person name="Goeker M."/>
        </authorList>
    </citation>
    <scope>NUCLEOTIDE SEQUENCE [LARGE SCALE GENOMIC DNA]</scope>
    <source>
        <strain evidence="7 8">DSM 29007</strain>
    </source>
</reference>
<dbReference type="RefSeq" id="WP_170033596.1">
    <property type="nucleotide sequence ID" value="NZ_JABDTL010000001.1"/>
</dbReference>
<evidence type="ECO:0000259" key="6">
    <source>
        <dbReference type="Pfam" id="PF08281"/>
    </source>
</evidence>
<dbReference type="Gene3D" id="1.10.10.10">
    <property type="entry name" value="Winged helix-like DNA-binding domain superfamily/Winged helix DNA-binding domain"/>
    <property type="match status" value="1"/>
</dbReference>
<dbReference type="InterPro" id="IPR036388">
    <property type="entry name" value="WH-like_DNA-bd_sf"/>
</dbReference>
<dbReference type="Pfam" id="PF04542">
    <property type="entry name" value="Sigma70_r2"/>
    <property type="match status" value="1"/>
</dbReference>
<dbReference type="Pfam" id="PF08281">
    <property type="entry name" value="Sigma70_r4_2"/>
    <property type="match status" value="1"/>
</dbReference>
<dbReference type="GO" id="GO:0003677">
    <property type="term" value="F:DNA binding"/>
    <property type="evidence" value="ECO:0007669"/>
    <property type="project" value="InterPro"/>
</dbReference>
<dbReference type="SUPFAM" id="SSF88659">
    <property type="entry name" value="Sigma3 and sigma4 domains of RNA polymerase sigma factors"/>
    <property type="match status" value="1"/>
</dbReference>
<keyword evidence="4" id="KW-0804">Transcription</keyword>
<dbReference type="InterPro" id="IPR013325">
    <property type="entry name" value="RNA_pol_sigma_r2"/>
</dbReference>
<dbReference type="InterPro" id="IPR013249">
    <property type="entry name" value="RNA_pol_sigma70_r4_t2"/>
</dbReference>
<evidence type="ECO:0000313" key="7">
    <source>
        <dbReference type="EMBL" id="MBB6071079.1"/>
    </source>
</evidence>
<name>A0A841GZH4_9BACT</name>
<dbReference type="SUPFAM" id="SSF88946">
    <property type="entry name" value="Sigma2 domain of RNA polymerase sigma factors"/>
    <property type="match status" value="1"/>
</dbReference>
<keyword evidence="3" id="KW-0731">Sigma factor</keyword>